<dbReference type="AlphaFoldDB" id="G8DRC1"/>
<dbReference type="RefSeq" id="WP_159108830.1">
    <property type="nucleotide sequence ID" value="NZ_CAXOPX010000020.1"/>
</dbReference>
<proteinExistence type="predicted"/>
<protein>
    <submittedName>
        <fullName evidence="1">Uncharacterized protein</fullName>
    </submittedName>
</protein>
<accession>G8DRC1</accession>
<reference evidence="1" key="1">
    <citation type="journal article" date="2011" name="J. Antimicrob. Chemother.">
        <title>The new variant of Salmonella genomic island 1 (SGI1-V) from a Proteus mirabilis French clinical isolate harbours blaVEB-6 and qnrA1 in the multiple antibiotic resistance region.</title>
        <authorList>
            <person name="Siebor E."/>
            <person name="Neuwirth C."/>
        </authorList>
    </citation>
    <scope>NUCLEOTIDE SEQUENCE</scope>
    <source>
        <strain evidence="1">VB1248</strain>
    </source>
</reference>
<evidence type="ECO:0000313" key="1">
    <source>
        <dbReference type="EMBL" id="AED98740.1"/>
    </source>
</evidence>
<dbReference type="EMBL" id="HQ888851">
    <property type="protein sequence ID" value="AED98740.1"/>
    <property type="molecule type" value="Genomic_DNA"/>
</dbReference>
<name>G8DRC1_PROMI</name>
<organism evidence="1">
    <name type="scientific">Proteus mirabilis</name>
    <dbReference type="NCBI Taxonomy" id="584"/>
    <lineage>
        <taxon>Bacteria</taxon>
        <taxon>Pseudomonadati</taxon>
        <taxon>Pseudomonadota</taxon>
        <taxon>Gammaproteobacteria</taxon>
        <taxon>Enterobacterales</taxon>
        <taxon>Morganellaceae</taxon>
        <taxon>Proteus</taxon>
    </lineage>
</organism>
<sequence>MIYDSVYWKDELIKLADKLEMRVIQRRWWDKSYYTLEKEIFLGFYSIRKLIESQKISKTVVDKTFNVLEFKSNDQPESIIKDLSLSAYDFNKAKKTDMSILKLCNQFIHSYYFSPLIVNRSLIGFFICSDYKRKSGIYFITLFEVVDIYRIVGGNNPKSYVAIRQDNGKIATHIE</sequence>